<evidence type="ECO:0000313" key="2">
    <source>
        <dbReference type="Proteomes" id="UP000660611"/>
    </source>
</evidence>
<gene>
    <name evidence="1" type="ORF">Dsi01nite_041110</name>
</gene>
<dbReference type="InterPro" id="IPR036457">
    <property type="entry name" value="PPM-type-like_dom_sf"/>
</dbReference>
<dbReference type="AlphaFoldDB" id="A0A919PPD7"/>
<comment type="caution">
    <text evidence="1">The sequence shown here is derived from an EMBL/GenBank/DDBJ whole genome shotgun (WGS) entry which is preliminary data.</text>
</comment>
<evidence type="ECO:0000313" key="1">
    <source>
        <dbReference type="EMBL" id="GIG46070.1"/>
    </source>
</evidence>
<name>A0A919PPD7_9ACTN</name>
<proteinExistence type="predicted"/>
<dbReference type="Proteomes" id="UP000660611">
    <property type="component" value="Unassembled WGS sequence"/>
</dbReference>
<organism evidence="1 2">
    <name type="scientific">Dactylosporangium siamense</name>
    <dbReference type="NCBI Taxonomy" id="685454"/>
    <lineage>
        <taxon>Bacteria</taxon>
        <taxon>Bacillati</taxon>
        <taxon>Actinomycetota</taxon>
        <taxon>Actinomycetes</taxon>
        <taxon>Micromonosporales</taxon>
        <taxon>Micromonosporaceae</taxon>
        <taxon>Dactylosporangium</taxon>
    </lineage>
</organism>
<keyword evidence="2" id="KW-1185">Reference proteome</keyword>
<dbReference type="Gene3D" id="3.60.40.10">
    <property type="entry name" value="PPM-type phosphatase domain"/>
    <property type="match status" value="1"/>
</dbReference>
<sequence>MALPQGLHRADVAERVDVIRVRPVAFDGRLMEVRIASQPSPGRSANEDFAFALPDLVGVLDGVSAPDPLDTGCRHGPSWYVRRLGAHIAAAHSQHDNAPLADLLGDAIAQVATYHSDTCDLQHPGTPASTVCLVRAGGKVLEYLVLCDSPLVVERADVVTVITDPRFAAAVTPLRAAALSGAHRIGSQEHAAGVRHMVTRQRALTNREDGYWIAAADPVAARHAVTGTLPMTGGNRVSRAALLTDGAAALCLFDGSTS</sequence>
<dbReference type="RefSeq" id="WP_203847854.1">
    <property type="nucleotide sequence ID" value="NZ_BAAAVW010000012.1"/>
</dbReference>
<dbReference type="EMBL" id="BONQ01000060">
    <property type="protein sequence ID" value="GIG46070.1"/>
    <property type="molecule type" value="Genomic_DNA"/>
</dbReference>
<dbReference type="SUPFAM" id="SSF81606">
    <property type="entry name" value="PP2C-like"/>
    <property type="match status" value="1"/>
</dbReference>
<protein>
    <submittedName>
        <fullName evidence="1">Uncharacterized protein</fullName>
    </submittedName>
</protein>
<accession>A0A919PPD7</accession>
<reference evidence="1" key="1">
    <citation type="submission" date="2021-01" db="EMBL/GenBank/DDBJ databases">
        <title>Whole genome shotgun sequence of Dactylosporangium siamense NBRC 106093.</title>
        <authorList>
            <person name="Komaki H."/>
            <person name="Tamura T."/>
        </authorList>
    </citation>
    <scope>NUCLEOTIDE SEQUENCE</scope>
    <source>
        <strain evidence="1">NBRC 106093</strain>
    </source>
</reference>